<proteinExistence type="predicted"/>
<dbReference type="AlphaFoldDB" id="A0A0C3Q1Z5"/>
<name>A0A0C3Q1Z5_9AGAM</name>
<organism evidence="1 2">
    <name type="scientific">Tulasnella calospora MUT 4182</name>
    <dbReference type="NCBI Taxonomy" id="1051891"/>
    <lineage>
        <taxon>Eukaryota</taxon>
        <taxon>Fungi</taxon>
        <taxon>Dikarya</taxon>
        <taxon>Basidiomycota</taxon>
        <taxon>Agaricomycotina</taxon>
        <taxon>Agaricomycetes</taxon>
        <taxon>Cantharellales</taxon>
        <taxon>Tulasnellaceae</taxon>
        <taxon>Tulasnella</taxon>
    </lineage>
</organism>
<keyword evidence="2" id="KW-1185">Reference proteome</keyword>
<dbReference type="EMBL" id="KN823112">
    <property type="protein sequence ID" value="KIO22330.1"/>
    <property type="molecule type" value="Genomic_DNA"/>
</dbReference>
<dbReference type="Proteomes" id="UP000054248">
    <property type="component" value="Unassembled WGS sequence"/>
</dbReference>
<reference evidence="1 2" key="1">
    <citation type="submission" date="2014-04" db="EMBL/GenBank/DDBJ databases">
        <authorList>
            <consortium name="DOE Joint Genome Institute"/>
            <person name="Kuo A."/>
            <person name="Girlanda M."/>
            <person name="Perotto S."/>
            <person name="Kohler A."/>
            <person name="Nagy L.G."/>
            <person name="Floudas D."/>
            <person name="Copeland A."/>
            <person name="Barry K.W."/>
            <person name="Cichocki N."/>
            <person name="Veneault-Fourrey C."/>
            <person name="LaButti K."/>
            <person name="Lindquist E.A."/>
            <person name="Lipzen A."/>
            <person name="Lundell T."/>
            <person name="Morin E."/>
            <person name="Murat C."/>
            <person name="Sun H."/>
            <person name="Tunlid A."/>
            <person name="Henrissat B."/>
            <person name="Grigoriev I.V."/>
            <person name="Hibbett D.S."/>
            <person name="Martin F."/>
            <person name="Nordberg H.P."/>
            <person name="Cantor M.N."/>
            <person name="Hua S.X."/>
        </authorList>
    </citation>
    <scope>NUCLEOTIDE SEQUENCE [LARGE SCALE GENOMIC DNA]</scope>
    <source>
        <strain evidence="1 2">MUT 4182</strain>
    </source>
</reference>
<dbReference type="HOGENOM" id="CLU_1587703_0_0_1"/>
<gene>
    <name evidence="1" type="ORF">M407DRAFT_119068</name>
</gene>
<evidence type="ECO:0000313" key="1">
    <source>
        <dbReference type="EMBL" id="KIO22330.1"/>
    </source>
</evidence>
<accession>A0A0C3Q1Z5</accession>
<reference evidence="2" key="2">
    <citation type="submission" date="2015-01" db="EMBL/GenBank/DDBJ databases">
        <title>Evolutionary Origins and Diversification of the Mycorrhizal Mutualists.</title>
        <authorList>
            <consortium name="DOE Joint Genome Institute"/>
            <consortium name="Mycorrhizal Genomics Consortium"/>
            <person name="Kohler A."/>
            <person name="Kuo A."/>
            <person name="Nagy L.G."/>
            <person name="Floudas D."/>
            <person name="Copeland A."/>
            <person name="Barry K.W."/>
            <person name="Cichocki N."/>
            <person name="Veneault-Fourrey C."/>
            <person name="LaButti K."/>
            <person name="Lindquist E.A."/>
            <person name="Lipzen A."/>
            <person name="Lundell T."/>
            <person name="Morin E."/>
            <person name="Murat C."/>
            <person name="Riley R."/>
            <person name="Ohm R."/>
            <person name="Sun H."/>
            <person name="Tunlid A."/>
            <person name="Henrissat B."/>
            <person name="Grigoriev I.V."/>
            <person name="Hibbett D.S."/>
            <person name="Martin F."/>
        </authorList>
    </citation>
    <scope>NUCLEOTIDE SEQUENCE [LARGE SCALE GENOMIC DNA]</scope>
    <source>
        <strain evidence="2">MUT 4182</strain>
    </source>
</reference>
<evidence type="ECO:0000313" key="2">
    <source>
        <dbReference type="Proteomes" id="UP000054248"/>
    </source>
</evidence>
<sequence length="168" mass="19390">MTWSVESIHLIRCPLCSTSMEKHSGVERKASNFGMLLVNRRVSIVTSSDTYVLHHLTSSLKSHVSLQSTRAARSSSELQEYLYRIGYWFNIEPVGHPCIRRTNVATRHFGAIPSGHRHQIKYPYTALPQRACPLAVRCPVRSCPFCIEWRAKPMYVFTFSPWKREPRN</sequence>
<protein>
    <submittedName>
        <fullName evidence="1">Uncharacterized protein</fullName>
    </submittedName>
</protein>